<comment type="caution">
    <text evidence="10">The sequence shown here is derived from an EMBL/GenBank/DDBJ whole genome shotgun (WGS) entry which is preliminary data.</text>
</comment>
<dbReference type="EMBL" id="JBHRTI010000003">
    <property type="protein sequence ID" value="MFC3147048.1"/>
    <property type="molecule type" value="Genomic_DNA"/>
</dbReference>
<evidence type="ECO:0000256" key="2">
    <source>
        <dbReference type="ARBA" id="ARBA00009370"/>
    </source>
</evidence>
<dbReference type="PANTHER" id="PTHR43390:SF1">
    <property type="entry name" value="CHLOROPLAST PROCESSING PEPTIDASE"/>
    <property type="match status" value="1"/>
</dbReference>
<feature type="domain" description="Peptidase S26" evidence="9">
    <location>
        <begin position="70"/>
        <end position="287"/>
    </location>
</feature>
<feature type="transmembrane region" description="Helical" evidence="7">
    <location>
        <begin position="69"/>
        <end position="91"/>
    </location>
</feature>
<comment type="caution">
    <text evidence="8">Lacks conserved residue(s) required for the propagation of feature annotation.</text>
</comment>
<dbReference type="PROSITE" id="PS00501">
    <property type="entry name" value="SPASE_I_1"/>
    <property type="match status" value="1"/>
</dbReference>
<dbReference type="GO" id="GO:0009003">
    <property type="term" value="F:signal peptidase activity"/>
    <property type="evidence" value="ECO:0007669"/>
    <property type="project" value="UniProtKB-EC"/>
</dbReference>
<dbReference type="InterPro" id="IPR019756">
    <property type="entry name" value="Pept_S26A_signal_pept_1_Ser-AS"/>
</dbReference>
<evidence type="ECO:0000256" key="1">
    <source>
        <dbReference type="ARBA" id="ARBA00000677"/>
    </source>
</evidence>
<evidence type="ECO:0000256" key="7">
    <source>
        <dbReference type="RuleBase" id="RU003993"/>
    </source>
</evidence>
<dbReference type="PROSITE" id="PS00761">
    <property type="entry name" value="SPASE_I_3"/>
    <property type="match status" value="1"/>
</dbReference>
<keyword evidence="7" id="KW-0472">Membrane</keyword>
<dbReference type="NCBIfam" id="TIGR02227">
    <property type="entry name" value="sigpep_I_bact"/>
    <property type="match status" value="1"/>
</dbReference>
<evidence type="ECO:0000259" key="9">
    <source>
        <dbReference type="Pfam" id="PF10502"/>
    </source>
</evidence>
<dbReference type="Gene3D" id="2.10.109.10">
    <property type="entry name" value="Umud Fragment, subunit A"/>
    <property type="match status" value="1"/>
</dbReference>
<evidence type="ECO:0000256" key="6">
    <source>
        <dbReference type="ARBA" id="ARBA00022801"/>
    </source>
</evidence>
<dbReference type="PANTHER" id="PTHR43390">
    <property type="entry name" value="SIGNAL PEPTIDASE I"/>
    <property type="match status" value="1"/>
</dbReference>
<dbReference type="RefSeq" id="WP_377302559.1">
    <property type="nucleotide sequence ID" value="NZ_CP180191.1"/>
</dbReference>
<sequence length="299" mass="33180">MVLLLLTIITGILFVLDLVVFRKQRRALADAAVARFDSGEALSIRAGEGDDAVAQARKRVIDGQMRQPWWLEWTAGLFPVIAAVFFLRSFIAEPFRIPSGSMIPTLLVGDLILVNKYTYGIRMPVTNSKIIATGSPQRGDVVVFRYPPNERAGKPSVDYIKRVIGVPGDVIEYADKRLVLNGKEVLTTSTGPFLDPERAVYLERFTEQIGEVSHAILKDSSRPSSVMPVEGFDYAGACDLLANGVKCTVPAGKYFVMGDNRDNSIDSRFWGFVDDQHVVGKAFFVWMNFSNISRIGRIQ</sequence>
<dbReference type="InterPro" id="IPR036286">
    <property type="entry name" value="LexA/Signal_pep-like_sf"/>
</dbReference>
<evidence type="ECO:0000256" key="5">
    <source>
        <dbReference type="ARBA" id="ARBA00022670"/>
    </source>
</evidence>
<dbReference type="InterPro" id="IPR019533">
    <property type="entry name" value="Peptidase_S26"/>
</dbReference>
<gene>
    <name evidence="10" type="primary">lepB</name>
    <name evidence="10" type="ORF">ACFOEN_05265</name>
</gene>
<dbReference type="SUPFAM" id="SSF51306">
    <property type="entry name" value="LexA/Signal peptidase"/>
    <property type="match status" value="1"/>
</dbReference>
<accession>A0ABV7GZE9</accession>
<dbReference type="Pfam" id="PF10502">
    <property type="entry name" value="Peptidase_S26"/>
    <property type="match status" value="1"/>
</dbReference>
<evidence type="ECO:0000313" key="10">
    <source>
        <dbReference type="EMBL" id="MFC3147048.1"/>
    </source>
</evidence>
<protein>
    <recommendedName>
        <fullName evidence="4 7">Signal peptidase I</fullName>
        <ecNumber evidence="3 7">3.4.21.89</ecNumber>
    </recommendedName>
</protein>
<name>A0ABV7GZE9_9BURK</name>
<comment type="catalytic activity">
    <reaction evidence="1 7">
        <text>Cleavage of hydrophobic, N-terminal signal or leader sequences from secreted and periplasmic proteins.</text>
        <dbReference type="EC" id="3.4.21.89"/>
    </reaction>
</comment>
<dbReference type="InterPro" id="IPR000223">
    <property type="entry name" value="Pept_S26A_signal_pept_1"/>
</dbReference>
<dbReference type="PROSITE" id="PS00760">
    <property type="entry name" value="SPASE_I_2"/>
    <property type="match status" value="1"/>
</dbReference>
<dbReference type="EC" id="3.4.21.89" evidence="3 7"/>
<dbReference type="CDD" id="cd06530">
    <property type="entry name" value="S26_SPase_I"/>
    <property type="match status" value="1"/>
</dbReference>
<organism evidence="10 11">
    <name type="scientific">Piscinibacterium candidicorallinum</name>
    <dbReference type="NCBI Taxonomy" id="1793872"/>
    <lineage>
        <taxon>Bacteria</taxon>
        <taxon>Pseudomonadati</taxon>
        <taxon>Pseudomonadota</taxon>
        <taxon>Betaproteobacteria</taxon>
        <taxon>Burkholderiales</taxon>
        <taxon>Piscinibacterium</taxon>
    </lineage>
</organism>
<keyword evidence="7" id="KW-0812">Transmembrane</keyword>
<keyword evidence="6 7" id="KW-0378">Hydrolase</keyword>
<proteinExistence type="inferred from homology"/>
<comment type="subcellular location">
    <subcellularLocation>
        <location evidence="8">Membrane</location>
        <topology evidence="8">Single-pass type II membrane protein</topology>
    </subcellularLocation>
</comment>
<comment type="similarity">
    <text evidence="2 8">Belongs to the peptidase S26 family.</text>
</comment>
<feature type="transmembrane region" description="Helical" evidence="7">
    <location>
        <begin position="6"/>
        <end position="21"/>
    </location>
</feature>
<evidence type="ECO:0000313" key="11">
    <source>
        <dbReference type="Proteomes" id="UP001595556"/>
    </source>
</evidence>
<dbReference type="InterPro" id="IPR019758">
    <property type="entry name" value="Pept_S26A_signal_pept_1_CS"/>
</dbReference>
<keyword evidence="7" id="KW-1133">Transmembrane helix</keyword>
<dbReference type="InterPro" id="IPR019757">
    <property type="entry name" value="Pept_S26A_signal_pept_1_Lys-AS"/>
</dbReference>
<evidence type="ECO:0000256" key="3">
    <source>
        <dbReference type="ARBA" id="ARBA00013208"/>
    </source>
</evidence>
<dbReference type="Proteomes" id="UP001595556">
    <property type="component" value="Unassembled WGS sequence"/>
</dbReference>
<evidence type="ECO:0000256" key="4">
    <source>
        <dbReference type="ARBA" id="ARBA00019232"/>
    </source>
</evidence>
<keyword evidence="5 7" id="KW-0645">Protease</keyword>
<keyword evidence="11" id="KW-1185">Reference proteome</keyword>
<reference evidence="11" key="1">
    <citation type="journal article" date="2019" name="Int. J. Syst. Evol. Microbiol.">
        <title>The Global Catalogue of Microorganisms (GCM) 10K type strain sequencing project: providing services to taxonomists for standard genome sequencing and annotation.</title>
        <authorList>
            <consortium name="The Broad Institute Genomics Platform"/>
            <consortium name="The Broad Institute Genome Sequencing Center for Infectious Disease"/>
            <person name="Wu L."/>
            <person name="Ma J."/>
        </authorList>
    </citation>
    <scope>NUCLEOTIDE SEQUENCE [LARGE SCALE GENOMIC DNA]</scope>
    <source>
        <strain evidence="11">KCTC 52168</strain>
    </source>
</reference>
<evidence type="ECO:0000256" key="8">
    <source>
        <dbReference type="RuleBase" id="RU362042"/>
    </source>
</evidence>
<dbReference type="PRINTS" id="PR00727">
    <property type="entry name" value="LEADERPTASE"/>
</dbReference>